<dbReference type="Proteomes" id="UP000289485">
    <property type="component" value="Unassembled WGS sequence"/>
</dbReference>
<reference evidence="1 2" key="1">
    <citation type="submission" date="2018-05" db="EMBL/GenBank/DDBJ databases">
        <title>Streptococcus from otitis media.</title>
        <authorList>
            <person name="Wayes A.M."/>
            <person name="Jakubovics N.S."/>
        </authorList>
    </citation>
    <scope>NUCLEOTIDE SEQUENCE [LARGE SCALE GENOMIC DNA]</scope>
    <source>
        <strain evidence="1 2">NU43</strain>
    </source>
</reference>
<evidence type="ECO:0000313" key="2">
    <source>
        <dbReference type="Proteomes" id="UP000289485"/>
    </source>
</evidence>
<organism evidence="1 2">
    <name type="scientific">Streptococcus oralis</name>
    <dbReference type="NCBI Taxonomy" id="1303"/>
    <lineage>
        <taxon>Bacteria</taxon>
        <taxon>Bacillati</taxon>
        <taxon>Bacillota</taxon>
        <taxon>Bacilli</taxon>
        <taxon>Lactobacillales</taxon>
        <taxon>Streptococcaceae</taxon>
        <taxon>Streptococcus</taxon>
    </lineage>
</organism>
<evidence type="ECO:0000313" key="1">
    <source>
        <dbReference type="EMBL" id="RXX17458.1"/>
    </source>
</evidence>
<name>A0A4Q2FFD4_STROR</name>
<dbReference type="EMBL" id="QEWJ01000124">
    <property type="protein sequence ID" value="RXX17458.1"/>
    <property type="molecule type" value="Genomic_DNA"/>
</dbReference>
<sequence>ILIETEEAPPPKNRVTTSVAKFFANADGKSEMTRITYATKYPGIRPEASVRGTKIRGQNAAPIFQDVVAQYRFGKGSFWTLNSFPIQSLPEP</sequence>
<comment type="caution">
    <text evidence="1">The sequence shown here is derived from an EMBL/GenBank/DDBJ whole genome shotgun (WGS) entry which is preliminary data.</text>
</comment>
<proteinExistence type="predicted"/>
<gene>
    <name evidence="1" type="ORF">DF216_10685</name>
</gene>
<feature type="non-terminal residue" evidence="1">
    <location>
        <position position="1"/>
    </location>
</feature>
<dbReference type="AlphaFoldDB" id="A0A4Q2FFD4"/>
<protein>
    <submittedName>
        <fullName evidence="1">Uncharacterized protein</fullName>
    </submittedName>
</protein>
<accession>A0A4Q2FFD4</accession>